<organism evidence="1 2">
    <name type="scientific">Botryobasidium botryosum (strain FD-172 SS1)</name>
    <dbReference type="NCBI Taxonomy" id="930990"/>
    <lineage>
        <taxon>Eukaryota</taxon>
        <taxon>Fungi</taxon>
        <taxon>Dikarya</taxon>
        <taxon>Basidiomycota</taxon>
        <taxon>Agaricomycotina</taxon>
        <taxon>Agaricomycetes</taxon>
        <taxon>Cantharellales</taxon>
        <taxon>Botryobasidiaceae</taxon>
        <taxon>Botryobasidium</taxon>
    </lineage>
</organism>
<dbReference type="EMBL" id="KL198035">
    <property type="protein sequence ID" value="KDQ14939.1"/>
    <property type="molecule type" value="Genomic_DNA"/>
</dbReference>
<name>A0A067MHE2_BOTB1</name>
<evidence type="ECO:0000313" key="1">
    <source>
        <dbReference type="EMBL" id="KDQ14939.1"/>
    </source>
</evidence>
<dbReference type="HOGENOM" id="CLU_1283065_0_0_1"/>
<protein>
    <submittedName>
        <fullName evidence="1">Uncharacterized protein</fullName>
    </submittedName>
</protein>
<reference evidence="2" key="1">
    <citation type="journal article" date="2014" name="Proc. Natl. Acad. Sci. U.S.A.">
        <title>Extensive sampling of basidiomycete genomes demonstrates inadequacy of the white-rot/brown-rot paradigm for wood decay fungi.</title>
        <authorList>
            <person name="Riley R."/>
            <person name="Salamov A.A."/>
            <person name="Brown D.W."/>
            <person name="Nagy L.G."/>
            <person name="Floudas D."/>
            <person name="Held B.W."/>
            <person name="Levasseur A."/>
            <person name="Lombard V."/>
            <person name="Morin E."/>
            <person name="Otillar R."/>
            <person name="Lindquist E.A."/>
            <person name="Sun H."/>
            <person name="LaButti K.M."/>
            <person name="Schmutz J."/>
            <person name="Jabbour D."/>
            <person name="Luo H."/>
            <person name="Baker S.E."/>
            <person name="Pisabarro A.G."/>
            <person name="Walton J.D."/>
            <person name="Blanchette R.A."/>
            <person name="Henrissat B."/>
            <person name="Martin F."/>
            <person name="Cullen D."/>
            <person name="Hibbett D.S."/>
            <person name="Grigoriev I.V."/>
        </authorList>
    </citation>
    <scope>NUCLEOTIDE SEQUENCE [LARGE SCALE GENOMIC DNA]</scope>
    <source>
        <strain evidence="2">FD-172 SS1</strain>
    </source>
</reference>
<dbReference type="AlphaFoldDB" id="A0A067MHE2"/>
<dbReference type="InParanoid" id="A0A067MHE2"/>
<dbReference type="Proteomes" id="UP000027195">
    <property type="component" value="Unassembled WGS sequence"/>
</dbReference>
<gene>
    <name evidence="1" type="ORF">BOTBODRAFT_333513</name>
</gene>
<keyword evidence="2" id="KW-1185">Reference proteome</keyword>
<accession>A0A067MHE2</accession>
<proteinExistence type="predicted"/>
<evidence type="ECO:0000313" key="2">
    <source>
        <dbReference type="Proteomes" id="UP000027195"/>
    </source>
</evidence>
<sequence>MLAVEVQPISMHQAPCTSIVHILKLAIKGGPSAISMIFLPGARLSGTVYFRVITGFHQLYTALVHSTIQAESEPHQSKIIGAYAPTRARNPLVLVYRQLCPIWQMNSLRFFGRWGSTEMSTGPVSSMRVLRRPSLGTRVGSRRKRRWKLITDCPYILHARVFHVSPPNGRPSVGLRRNIGGMLLLQLCRRRCYIFKQTPLEGGCPPFTGGSFYTL</sequence>